<protein>
    <submittedName>
        <fullName evidence="2">Uncharacterized protein</fullName>
    </submittedName>
</protein>
<keyword evidence="1" id="KW-1133">Transmembrane helix</keyword>
<keyword evidence="1" id="KW-0812">Transmembrane</keyword>
<dbReference type="AlphaFoldDB" id="A0A0A8ZS06"/>
<sequence length="50" mass="5865">MGFSKCWSKLVMLLTASSYLIVPRFMMFFMWESSKSFMVSLPRKFSSCLP</sequence>
<evidence type="ECO:0000313" key="2">
    <source>
        <dbReference type="EMBL" id="JAD41576.1"/>
    </source>
</evidence>
<evidence type="ECO:0000256" key="1">
    <source>
        <dbReference type="SAM" id="Phobius"/>
    </source>
</evidence>
<name>A0A0A8ZS06_ARUDO</name>
<dbReference type="EMBL" id="GBRH01256319">
    <property type="protein sequence ID" value="JAD41576.1"/>
    <property type="molecule type" value="Transcribed_RNA"/>
</dbReference>
<organism evidence="2">
    <name type="scientific">Arundo donax</name>
    <name type="common">Giant reed</name>
    <name type="synonym">Donax arundinaceus</name>
    <dbReference type="NCBI Taxonomy" id="35708"/>
    <lineage>
        <taxon>Eukaryota</taxon>
        <taxon>Viridiplantae</taxon>
        <taxon>Streptophyta</taxon>
        <taxon>Embryophyta</taxon>
        <taxon>Tracheophyta</taxon>
        <taxon>Spermatophyta</taxon>
        <taxon>Magnoliopsida</taxon>
        <taxon>Liliopsida</taxon>
        <taxon>Poales</taxon>
        <taxon>Poaceae</taxon>
        <taxon>PACMAD clade</taxon>
        <taxon>Arundinoideae</taxon>
        <taxon>Arundineae</taxon>
        <taxon>Arundo</taxon>
    </lineage>
</organism>
<accession>A0A0A8ZS06</accession>
<feature type="transmembrane region" description="Helical" evidence="1">
    <location>
        <begin position="12"/>
        <end position="31"/>
    </location>
</feature>
<reference evidence="2" key="1">
    <citation type="submission" date="2014-09" db="EMBL/GenBank/DDBJ databases">
        <authorList>
            <person name="Magalhaes I.L.F."/>
            <person name="Oliveira U."/>
            <person name="Santos F.R."/>
            <person name="Vidigal T.H.D.A."/>
            <person name="Brescovit A.D."/>
            <person name="Santos A.J."/>
        </authorList>
    </citation>
    <scope>NUCLEOTIDE SEQUENCE</scope>
    <source>
        <tissue evidence="2">Shoot tissue taken approximately 20 cm above the soil surface</tissue>
    </source>
</reference>
<reference evidence="2" key="2">
    <citation type="journal article" date="2015" name="Data Brief">
        <title>Shoot transcriptome of the giant reed, Arundo donax.</title>
        <authorList>
            <person name="Barrero R.A."/>
            <person name="Guerrero F.D."/>
            <person name="Moolhuijzen P."/>
            <person name="Goolsby J.A."/>
            <person name="Tidwell J."/>
            <person name="Bellgard S.E."/>
            <person name="Bellgard M.I."/>
        </authorList>
    </citation>
    <scope>NUCLEOTIDE SEQUENCE</scope>
    <source>
        <tissue evidence="2">Shoot tissue taken approximately 20 cm above the soil surface</tissue>
    </source>
</reference>
<proteinExistence type="predicted"/>
<keyword evidence="1" id="KW-0472">Membrane</keyword>